<dbReference type="Pfam" id="PF00069">
    <property type="entry name" value="Pkinase"/>
    <property type="match status" value="1"/>
</dbReference>
<dbReference type="Gene3D" id="1.10.510.10">
    <property type="entry name" value="Transferase(Phosphotransferase) domain 1"/>
    <property type="match status" value="1"/>
</dbReference>
<dbReference type="Gene3D" id="3.30.200.20">
    <property type="entry name" value="Phosphorylase Kinase, domain 1"/>
    <property type="match status" value="1"/>
</dbReference>
<evidence type="ECO:0000259" key="9">
    <source>
        <dbReference type="PROSITE" id="PS50011"/>
    </source>
</evidence>
<dbReference type="FunFam" id="3.10.20.90:FF:000255">
    <property type="entry name" value="probable serine/threonine-protein kinase WNK9"/>
    <property type="match status" value="1"/>
</dbReference>
<dbReference type="Proteomes" id="UP001419268">
    <property type="component" value="Unassembled WGS sequence"/>
</dbReference>
<evidence type="ECO:0000256" key="3">
    <source>
        <dbReference type="ARBA" id="ARBA00022679"/>
    </source>
</evidence>
<dbReference type="PROSITE" id="PS50011">
    <property type="entry name" value="PROTEIN_KINASE_DOM"/>
    <property type="match status" value="1"/>
</dbReference>
<keyword evidence="2" id="KW-0723">Serine/threonine-protein kinase</keyword>
<evidence type="ECO:0000256" key="2">
    <source>
        <dbReference type="ARBA" id="ARBA00022527"/>
    </source>
</evidence>
<dbReference type="GO" id="GO:0005524">
    <property type="term" value="F:ATP binding"/>
    <property type="evidence" value="ECO:0007669"/>
    <property type="project" value="UniProtKB-KW"/>
</dbReference>
<evidence type="ECO:0000313" key="11">
    <source>
        <dbReference type="Proteomes" id="UP001419268"/>
    </source>
</evidence>
<dbReference type="SUPFAM" id="SSF56112">
    <property type="entry name" value="Protein kinase-like (PK-like)"/>
    <property type="match status" value="1"/>
</dbReference>
<keyword evidence="6" id="KW-0067">ATP-binding</keyword>
<dbReference type="AlphaFoldDB" id="A0AAP0DZK2"/>
<evidence type="ECO:0000256" key="4">
    <source>
        <dbReference type="ARBA" id="ARBA00022741"/>
    </source>
</evidence>
<keyword evidence="3" id="KW-0808">Transferase</keyword>
<dbReference type="CDD" id="cd13983">
    <property type="entry name" value="STKc_WNK"/>
    <property type="match status" value="1"/>
</dbReference>
<dbReference type="EC" id="2.7.11.1" evidence="1"/>
<dbReference type="PANTHER" id="PTHR13902">
    <property type="entry name" value="SERINE/THREONINE-PROTEIN KINASE WNK WITH NO LYSINE -RELATED"/>
    <property type="match status" value="1"/>
</dbReference>
<keyword evidence="11" id="KW-1185">Reference proteome</keyword>
<reference evidence="10 11" key="1">
    <citation type="submission" date="2024-01" db="EMBL/GenBank/DDBJ databases">
        <title>Genome assemblies of Stephania.</title>
        <authorList>
            <person name="Yang L."/>
        </authorList>
    </citation>
    <scope>NUCLEOTIDE SEQUENCE [LARGE SCALE GENOMIC DNA]</scope>
    <source>
        <strain evidence="10">JXDWG</strain>
        <tissue evidence="10">Leaf</tissue>
    </source>
</reference>
<comment type="catalytic activity">
    <reaction evidence="8">
        <text>L-seryl-[protein] + ATP = O-phospho-L-seryl-[protein] + ADP + H(+)</text>
        <dbReference type="Rhea" id="RHEA:17989"/>
        <dbReference type="Rhea" id="RHEA-COMP:9863"/>
        <dbReference type="Rhea" id="RHEA-COMP:11604"/>
        <dbReference type="ChEBI" id="CHEBI:15378"/>
        <dbReference type="ChEBI" id="CHEBI:29999"/>
        <dbReference type="ChEBI" id="CHEBI:30616"/>
        <dbReference type="ChEBI" id="CHEBI:83421"/>
        <dbReference type="ChEBI" id="CHEBI:456216"/>
        <dbReference type="EC" id="2.7.11.1"/>
    </reaction>
</comment>
<dbReference type="Gene3D" id="3.10.20.90">
    <property type="entry name" value="Phosphatidylinositol 3-kinase Catalytic Subunit, Chain A, domain 1"/>
    <property type="match status" value="1"/>
</dbReference>
<gene>
    <name evidence="10" type="ORF">Scep_030327</name>
</gene>
<dbReference type="FunFam" id="3.30.200.20:FF:000075">
    <property type="entry name" value="Probable serine/threonine-protein kinase WNK1"/>
    <property type="match status" value="1"/>
</dbReference>
<comment type="catalytic activity">
    <reaction evidence="7">
        <text>L-threonyl-[protein] + ATP = O-phospho-L-threonyl-[protein] + ADP + H(+)</text>
        <dbReference type="Rhea" id="RHEA:46608"/>
        <dbReference type="Rhea" id="RHEA-COMP:11060"/>
        <dbReference type="Rhea" id="RHEA-COMP:11605"/>
        <dbReference type="ChEBI" id="CHEBI:15378"/>
        <dbReference type="ChEBI" id="CHEBI:30013"/>
        <dbReference type="ChEBI" id="CHEBI:30616"/>
        <dbReference type="ChEBI" id="CHEBI:61977"/>
        <dbReference type="ChEBI" id="CHEBI:456216"/>
        <dbReference type="EC" id="2.7.11.1"/>
    </reaction>
</comment>
<evidence type="ECO:0000256" key="1">
    <source>
        <dbReference type="ARBA" id="ARBA00012513"/>
    </source>
</evidence>
<dbReference type="Pfam" id="PF12202">
    <property type="entry name" value="OSR1_C"/>
    <property type="match status" value="1"/>
</dbReference>
<evidence type="ECO:0000256" key="5">
    <source>
        <dbReference type="ARBA" id="ARBA00022777"/>
    </source>
</evidence>
<dbReference type="InterPro" id="IPR008271">
    <property type="entry name" value="Ser/Thr_kinase_AS"/>
</dbReference>
<dbReference type="PROSITE" id="PS00108">
    <property type="entry name" value="PROTEIN_KINASE_ST"/>
    <property type="match status" value="1"/>
</dbReference>
<accession>A0AAP0DZK2</accession>
<dbReference type="InterPro" id="IPR050588">
    <property type="entry name" value="WNK_Ser-Thr_kinase"/>
</dbReference>
<evidence type="ECO:0000256" key="7">
    <source>
        <dbReference type="ARBA" id="ARBA00047899"/>
    </source>
</evidence>
<evidence type="ECO:0000256" key="8">
    <source>
        <dbReference type="ARBA" id="ARBA00048679"/>
    </source>
</evidence>
<dbReference type="FunFam" id="1.10.510.10:FF:000046">
    <property type="entry name" value="probable serine/threonine-protein kinase WNK9"/>
    <property type="match status" value="1"/>
</dbReference>
<evidence type="ECO:0000313" key="10">
    <source>
        <dbReference type="EMBL" id="KAK9083856.1"/>
    </source>
</evidence>
<organism evidence="10 11">
    <name type="scientific">Stephania cephalantha</name>
    <dbReference type="NCBI Taxonomy" id="152367"/>
    <lineage>
        <taxon>Eukaryota</taxon>
        <taxon>Viridiplantae</taxon>
        <taxon>Streptophyta</taxon>
        <taxon>Embryophyta</taxon>
        <taxon>Tracheophyta</taxon>
        <taxon>Spermatophyta</taxon>
        <taxon>Magnoliopsida</taxon>
        <taxon>Ranunculales</taxon>
        <taxon>Menispermaceae</taxon>
        <taxon>Menispermoideae</taxon>
        <taxon>Cissampelideae</taxon>
        <taxon>Stephania</taxon>
    </lineage>
</organism>
<name>A0AAP0DZK2_9MAGN</name>
<dbReference type="InterPro" id="IPR024678">
    <property type="entry name" value="Kinase_OSR1/WNK_CCT"/>
</dbReference>
<keyword evidence="5" id="KW-0418">Kinase</keyword>
<keyword evidence="4" id="KW-0547">Nucleotide-binding</keyword>
<dbReference type="SMART" id="SM00220">
    <property type="entry name" value="S_TKc"/>
    <property type="match status" value="1"/>
</dbReference>
<feature type="domain" description="Protein kinase" evidence="9">
    <location>
        <begin position="24"/>
        <end position="281"/>
    </location>
</feature>
<proteinExistence type="predicted"/>
<dbReference type="GO" id="GO:0004674">
    <property type="term" value="F:protein serine/threonine kinase activity"/>
    <property type="evidence" value="ECO:0007669"/>
    <property type="project" value="UniProtKB-KW"/>
</dbReference>
<dbReference type="InterPro" id="IPR000719">
    <property type="entry name" value="Prot_kinase_dom"/>
</dbReference>
<dbReference type="EMBL" id="JBBNAG010000013">
    <property type="protein sequence ID" value="KAK9083856.1"/>
    <property type="molecule type" value="Genomic_DNA"/>
</dbReference>
<evidence type="ECO:0000256" key="6">
    <source>
        <dbReference type="ARBA" id="ARBA00022840"/>
    </source>
</evidence>
<protein>
    <recommendedName>
        <fullName evidence="1">non-specific serine/threonine protein kinase</fullName>
        <ecNumber evidence="1">2.7.11.1</ecNumber>
    </recommendedName>
</protein>
<sequence>MNESKPFETDYSEFVEVDPTGRYGRYNEVLGKGASKTVYRAFDEYEGIEVAWNQVKLYDFLQSPEDLERLYCEIHLLKTLKHKNIMKFYTSWVDTTNRNINFVTEMFTSGTLRQYRQKHKRVNIRAVKHWCRQILKGLLYLHSLDPPVIHRDLKCDNIFINGNQGEVKIGDLGLAAILRKSHAAHCVGTPEFMAPEVYEEEYNELVDIYSFGMCILEMVTFEYPYSECTHPAQIYKKVISGRKPDALYKVKDPEVRQFVEKCLATVSRRLPARELLKDPFLQIDDYCGDLKEIEYLGEFDEMGPMVMQPFYELHHGRSSLMNGYCNDLDLNLDLENGWCYLPTECESNGIELFTYNEDEQRQHLDISIKGKRRENDSIFLRLRIADKEGRIRNIYFPFDIETDTALSVATEMVAELDITDQDVTKIADMIDGEIAALVPEWRPGPGIEETPRFASAGFCHNCASNHTSNGSLMDYLSSSNHDPNNLPDIRCPRHGCGAMHGRFEEITYQVEGSEHHLANGAPDVSTQSNVIQESDIWAHHEGPEVSSQGSGGTCSDKVRGGFDQNRISENETLNCEGAIDMSNHNEEDNARSSAGQFAGDHSSPMFSSGSCSFTDDYDKDITQELRWLRAKYQMELRELKSRQLEGKSVNSNTGSSSESPIMHSLVSSPVAESNGSLLKPLSSSKHCSLSDIPYLDNGCLSKEALRGRLCGSTTTSFSPDHFFTAKSFYTGTSMTNSLHRTTSLPVDAVDV</sequence>
<comment type="caution">
    <text evidence="10">The sequence shown here is derived from an EMBL/GenBank/DDBJ whole genome shotgun (WGS) entry which is preliminary data.</text>
</comment>
<dbReference type="InterPro" id="IPR011009">
    <property type="entry name" value="Kinase-like_dom_sf"/>
</dbReference>